<dbReference type="EC" id="3.4.19.12" evidence="2"/>
<evidence type="ECO:0000259" key="7">
    <source>
        <dbReference type="Pfam" id="PF12359"/>
    </source>
</evidence>
<dbReference type="PANTHER" id="PTHR13367">
    <property type="entry name" value="UBIQUITIN THIOESTERASE"/>
    <property type="match status" value="1"/>
</dbReference>
<comment type="caution">
    <text evidence="8">The sequence shown here is derived from an EMBL/GenBank/DDBJ whole genome shotgun (WGS) entry which is preliminary data.</text>
</comment>
<accession>A0AAD4LYP1</accession>
<sequence>ISSLIVDDALGGALSSLPSVVLSPQFREATRRFIIQRDVSDEDHDLIRSQCSGTTLWRGILLLRGLLVDGEGILGYVLKERRWRVDYGLDPGRTPMAVPYRAKDVPSLRAEFGHPDVAIALTCLSYYYGGLTKEQVLLCFDLLSKLDNPEMEYDQWVESGKDLPVTLRQLNGVNTKDDIQVDEFLVPLLSRNVRAVDFYLSQVVFPRAAKEFPSKLSTSAWDLVENKTNLTTGFSGTNDNRYLLPTSISQEDPVSQLSTNALVLQYLLQPENNHYECTEGENGERESAKAFLKRLVNQDPEIRVLLDVGAQMLELQNKALVRHWLSLRPDVLAAIFFNDSDHLTVLTQDGMTEPFISSPFNRQLDKCVIYLGDAHTRGTDLKHPRGTRAAVTLGPKVTKDRLLQGEH</sequence>
<evidence type="ECO:0000256" key="3">
    <source>
        <dbReference type="ARBA" id="ARBA00022670"/>
    </source>
</evidence>
<evidence type="ECO:0000313" key="9">
    <source>
        <dbReference type="Proteomes" id="UP001203297"/>
    </source>
</evidence>
<keyword evidence="4" id="KW-0833">Ubl conjugation pathway</keyword>
<dbReference type="InterPro" id="IPR051346">
    <property type="entry name" value="OTU_Deubiquitinase"/>
</dbReference>
<evidence type="ECO:0000256" key="5">
    <source>
        <dbReference type="ARBA" id="ARBA00022801"/>
    </source>
</evidence>
<evidence type="ECO:0000313" key="8">
    <source>
        <dbReference type="EMBL" id="KAI0295621.1"/>
    </source>
</evidence>
<keyword evidence="9" id="KW-1185">Reference proteome</keyword>
<dbReference type="Pfam" id="PF12359">
    <property type="entry name" value="DUF3645"/>
    <property type="match status" value="1"/>
</dbReference>
<name>A0AAD4LYP1_9AGAM</name>
<keyword evidence="6" id="KW-0788">Thiol protease</keyword>
<dbReference type="Proteomes" id="UP001203297">
    <property type="component" value="Unassembled WGS sequence"/>
</dbReference>
<proteinExistence type="predicted"/>
<evidence type="ECO:0000256" key="6">
    <source>
        <dbReference type="ARBA" id="ARBA00022807"/>
    </source>
</evidence>
<feature type="domain" description="DUF3645" evidence="7">
    <location>
        <begin position="90"/>
        <end position="122"/>
    </location>
</feature>
<dbReference type="EMBL" id="WTXG01000056">
    <property type="protein sequence ID" value="KAI0295621.1"/>
    <property type="molecule type" value="Genomic_DNA"/>
</dbReference>
<organism evidence="8 9">
    <name type="scientific">Multifurca ochricompacta</name>
    <dbReference type="NCBI Taxonomy" id="376703"/>
    <lineage>
        <taxon>Eukaryota</taxon>
        <taxon>Fungi</taxon>
        <taxon>Dikarya</taxon>
        <taxon>Basidiomycota</taxon>
        <taxon>Agaricomycotina</taxon>
        <taxon>Agaricomycetes</taxon>
        <taxon>Russulales</taxon>
        <taxon>Russulaceae</taxon>
        <taxon>Multifurca</taxon>
    </lineage>
</organism>
<keyword evidence="5" id="KW-0378">Hydrolase</keyword>
<dbReference type="PANTHER" id="PTHR13367:SF33">
    <property type="entry name" value="P-LOOP CONTAINING NUCLEOSIDE TRIPHOSPHATE HYDROLASE PROTEIN"/>
    <property type="match status" value="1"/>
</dbReference>
<evidence type="ECO:0000256" key="4">
    <source>
        <dbReference type="ARBA" id="ARBA00022786"/>
    </source>
</evidence>
<comment type="catalytic activity">
    <reaction evidence="1">
        <text>Thiol-dependent hydrolysis of ester, thioester, amide, peptide and isopeptide bonds formed by the C-terminal Gly of ubiquitin (a 76-residue protein attached to proteins as an intracellular targeting signal).</text>
        <dbReference type="EC" id="3.4.19.12"/>
    </reaction>
</comment>
<dbReference type="AlphaFoldDB" id="A0AAD4LYP1"/>
<reference evidence="8" key="1">
    <citation type="journal article" date="2022" name="New Phytol.">
        <title>Evolutionary transition to the ectomycorrhizal habit in the genomes of a hyperdiverse lineage of mushroom-forming fungi.</title>
        <authorList>
            <person name="Looney B."/>
            <person name="Miyauchi S."/>
            <person name="Morin E."/>
            <person name="Drula E."/>
            <person name="Courty P.E."/>
            <person name="Kohler A."/>
            <person name="Kuo A."/>
            <person name="LaButti K."/>
            <person name="Pangilinan J."/>
            <person name="Lipzen A."/>
            <person name="Riley R."/>
            <person name="Andreopoulos W."/>
            <person name="He G."/>
            <person name="Johnson J."/>
            <person name="Nolan M."/>
            <person name="Tritt A."/>
            <person name="Barry K.W."/>
            <person name="Grigoriev I.V."/>
            <person name="Nagy L.G."/>
            <person name="Hibbett D."/>
            <person name="Henrissat B."/>
            <person name="Matheny P.B."/>
            <person name="Labbe J."/>
            <person name="Martin F.M."/>
        </authorList>
    </citation>
    <scope>NUCLEOTIDE SEQUENCE</scope>
    <source>
        <strain evidence="8">BPL690</strain>
    </source>
</reference>
<protein>
    <recommendedName>
        <fullName evidence="2">ubiquitinyl hydrolase 1</fullName>
        <ecNumber evidence="2">3.4.19.12</ecNumber>
    </recommendedName>
</protein>
<dbReference type="GO" id="GO:0006508">
    <property type="term" value="P:proteolysis"/>
    <property type="evidence" value="ECO:0007669"/>
    <property type="project" value="UniProtKB-KW"/>
</dbReference>
<gene>
    <name evidence="8" type="ORF">B0F90DRAFT_1637634</name>
</gene>
<keyword evidence="3" id="KW-0645">Protease</keyword>
<dbReference type="GO" id="GO:0004843">
    <property type="term" value="F:cysteine-type deubiquitinase activity"/>
    <property type="evidence" value="ECO:0007669"/>
    <property type="project" value="UniProtKB-EC"/>
</dbReference>
<evidence type="ECO:0000256" key="2">
    <source>
        <dbReference type="ARBA" id="ARBA00012759"/>
    </source>
</evidence>
<dbReference type="InterPro" id="IPR022105">
    <property type="entry name" value="DUF3645"/>
</dbReference>
<evidence type="ECO:0000256" key="1">
    <source>
        <dbReference type="ARBA" id="ARBA00000707"/>
    </source>
</evidence>
<feature type="non-terminal residue" evidence="8">
    <location>
        <position position="1"/>
    </location>
</feature>